<evidence type="ECO:0000313" key="3">
    <source>
        <dbReference type="Proteomes" id="UP000198921"/>
    </source>
</evidence>
<dbReference type="SUPFAM" id="SSF52980">
    <property type="entry name" value="Restriction endonuclease-like"/>
    <property type="match status" value="1"/>
</dbReference>
<keyword evidence="3" id="KW-1185">Reference proteome</keyword>
<feature type="domain" description="Restriction endonuclease type II-like" evidence="1">
    <location>
        <begin position="239"/>
        <end position="297"/>
    </location>
</feature>
<dbReference type="Gene3D" id="3.40.960.10">
    <property type="entry name" value="VSR Endonuclease"/>
    <property type="match status" value="1"/>
</dbReference>
<accession>A0A1H3NTQ0</accession>
<dbReference type="InterPro" id="IPR049468">
    <property type="entry name" value="Restrct_endonuc-II-like_dom"/>
</dbReference>
<dbReference type="Proteomes" id="UP000198921">
    <property type="component" value="Unassembled WGS sequence"/>
</dbReference>
<protein>
    <recommendedName>
        <fullName evidence="1">Restriction endonuclease type II-like domain-containing protein</fullName>
    </recommendedName>
</protein>
<name>A0A1H3NTQ0_9ACTN</name>
<dbReference type="AlphaFoldDB" id="A0A1H3NTQ0"/>
<dbReference type="STRING" id="1137993.SAMN05660209_04051"/>
<dbReference type="EMBL" id="FNOT01000014">
    <property type="protein sequence ID" value="SDY92178.1"/>
    <property type="molecule type" value="Genomic_DNA"/>
</dbReference>
<evidence type="ECO:0000259" key="1">
    <source>
        <dbReference type="Pfam" id="PF18741"/>
    </source>
</evidence>
<gene>
    <name evidence="2" type="ORF">SAMN05660209_04051</name>
</gene>
<dbReference type="Pfam" id="PF18741">
    <property type="entry name" value="MTES_1575"/>
    <property type="match status" value="1"/>
</dbReference>
<evidence type="ECO:0000313" key="2">
    <source>
        <dbReference type="EMBL" id="SDY92178.1"/>
    </source>
</evidence>
<dbReference type="InterPro" id="IPR011335">
    <property type="entry name" value="Restrct_endonuc-II-like"/>
</dbReference>
<organism evidence="2 3">
    <name type="scientific">Geodermatophilus africanus</name>
    <dbReference type="NCBI Taxonomy" id="1137993"/>
    <lineage>
        <taxon>Bacteria</taxon>
        <taxon>Bacillati</taxon>
        <taxon>Actinomycetota</taxon>
        <taxon>Actinomycetes</taxon>
        <taxon>Geodermatophilales</taxon>
        <taxon>Geodermatophilaceae</taxon>
        <taxon>Geodermatophilus</taxon>
    </lineage>
</organism>
<reference evidence="3" key="1">
    <citation type="submission" date="2016-10" db="EMBL/GenBank/DDBJ databases">
        <authorList>
            <person name="Varghese N."/>
            <person name="Submissions S."/>
        </authorList>
    </citation>
    <scope>NUCLEOTIDE SEQUENCE [LARGE SCALE GENOMIC DNA]</scope>
    <source>
        <strain evidence="3">DSM 45422</strain>
    </source>
</reference>
<sequence length="307" mass="33521">MHDLAQLLPHGVGPRHELTLATSASSVTRWTADGELVHVHPGVVVLPGLVDDPRTRARAATLWTKGPLSHFSALALWEVVTEPRGPVHVTVPADRCPRGSSGVIAHRTTLPLPVTRIDGIPVVHLTRSLVDAWSWAYTPGRNPAATHEQADARRAVIESVRSRGVSAAALRDESTRLRTHGGRAELRRLLDLVAGGCESELEIWGVTRVLPGPPRLPAYVQQHPIRLPDGRWIRLDAAFVEARVAVELDGAAFHGSRAARERDLRRDTALAALGWVVLRFSYARLVADPEGCRREIEAVVRGRLAGR</sequence>
<proteinExistence type="predicted"/>